<proteinExistence type="predicted"/>
<dbReference type="EMBL" id="BBWV01000001">
    <property type="protein sequence ID" value="GAO41374.1"/>
    <property type="molecule type" value="Genomic_DNA"/>
</dbReference>
<evidence type="ECO:0008006" key="3">
    <source>
        <dbReference type="Google" id="ProtNLM"/>
    </source>
</evidence>
<dbReference type="Gene3D" id="3.30.460.40">
    <property type="match status" value="1"/>
</dbReference>
<evidence type="ECO:0000313" key="2">
    <source>
        <dbReference type="Proteomes" id="UP000033121"/>
    </source>
</evidence>
<protein>
    <recommendedName>
        <fullName evidence="3">Nucleotidyltransferase</fullName>
    </recommendedName>
</protein>
<organism evidence="1 2">
    <name type="scientific">Flavihumibacter petaseus NBRC 106054</name>
    <dbReference type="NCBI Taxonomy" id="1220578"/>
    <lineage>
        <taxon>Bacteria</taxon>
        <taxon>Pseudomonadati</taxon>
        <taxon>Bacteroidota</taxon>
        <taxon>Chitinophagia</taxon>
        <taxon>Chitinophagales</taxon>
        <taxon>Chitinophagaceae</taxon>
        <taxon>Flavihumibacter</taxon>
    </lineage>
</organism>
<dbReference type="STRING" id="1220578.FPE01S_01_03860"/>
<comment type="caution">
    <text evidence="1">The sequence shown here is derived from an EMBL/GenBank/DDBJ whole genome shotgun (WGS) entry which is preliminary data.</text>
</comment>
<dbReference type="RefSeq" id="WP_046367249.1">
    <property type="nucleotide sequence ID" value="NZ_BBWV01000001.1"/>
</dbReference>
<dbReference type="OrthoDB" id="121150at2"/>
<keyword evidence="2" id="KW-1185">Reference proteome</keyword>
<name>A0A0E9MUY8_9BACT</name>
<dbReference type="AlphaFoldDB" id="A0A0E9MUY8"/>
<dbReference type="SUPFAM" id="SSF81301">
    <property type="entry name" value="Nucleotidyltransferase"/>
    <property type="match status" value="1"/>
</dbReference>
<reference evidence="1 2" key="1">
    <citation type="submission" date="2015-04" db="EMBL/GenBank/DDBJ databases">
        <title>Whole genome shotgun sequence of Flavihumibacter petaseus NBRC 106054.</title>
        <authorList>
            <person name="Miyazawa S."/>
            <person name="Hosoyama A."/>
            <person name="Hashimoto M."/>
            <person name="Noguchi M."/>
            <person name="Tsuchikane K."/>
            <person name="Ohji S."/>
            <person name="Yamazoe A."/>
            <person name="Ichikawa N."/>
            <person name="Kimura A."/>
            <person name="Fujita N."/>
        </authorList>
    </citation>
    <scope>NUCLEOTIDE SEQUENCE [LARGE SCALE GENOMIC DNA]</scope>
    <source>
        <strain evidence="1 2">NBRC 106054</strain>
    </source>
</reference>
<dbReference type="InterPro" id="IPR043519">
    <property type="entry name" value="NT_sf"/>
</dbReference>
<dbReference type="Proteomes" id="UP000033121">
    <property type="component" value="Unassembled WGS sequence"/>
</dbReference>
<evidence type="ECO:0000313" key="1">
    <source>
        <dbReference type="EMBL" id="GAO41374.1"/>
    </source>
</evidence>
<gene>
    <name evidence="1" type="ORF">FPE01S_01_03860</name>
</gene>
<accession>A0A0E9MUY8</accession>
<sequence length="166" mass="19516">MEEKLKDTLLLICKLLNKFQVRYVLVGGTAVALNGYYRHSITISGELSDKPDIDIWYNPTYENYYNILKVMQELGQDVTEFMEEQTPDPRKSFFKVEFDDFTLDLLPEIKANIKFMEADKRKGTVEFEGTEVHFINYSDLIEDKKATARKKDLEDIERLRDIRGEE</sequence>